<evidence type="ECO:0000256" key="1">
    <source>
        <dbReference type="SAM" id="MobiDB-lite"/>
    </source>
</evidence>
<feature type="region of interest" description="Disordered" evidence="1">
    <location>
        <begin position="448"/>
        <end position="469"/>
    </location>
</feature>
<feature type="compositionally biased region" description="Acidic residues" evidence="1">
    <location>
        <begin position="107"/>
        <end position="116"/>
    </location>
</feature>
<feature type="compositionally biased region" description="Polar residues" evidence="1">
    <location>
        <begin position="1"/>
        <end position="10"/>
    </location>
</feature>
<dbReference type="Proteomes" id="UP000054558">
    <property type="component" value="Unassembled WGS sequence"/>
</dbReference>
<feature type="compositionally biased region" description="Low complexity" evidence="1">
    <location>
        <begin position="96"/>
        <end position="106"/>
    </location>
</feature>
<keyword evidence="3" id="KW-1185">Reference proteome</keyword>
<reference evidence="2 3" key="1">
    <citation type="journal article" date="2014" name="Nat. Commun.">
        <title>Klebsormidium flaccidum genome reveals primary factors for plant terrestrial adaptation.</title>
        <authorList>
            <person name="Hori K."/>
            <person name="Maruyama F."/>
            <person name="Fujisawa T."/>
            <person name="Togashi T."/>
            <person name="Yamamoto N."/>
            <person name="Seo M."/>
            <person name="Sato S."/>
            <person name="Yamada T."/>
            <person name="Mori H."/>
            <person name="Tajima N."/>
            <person name="Moriyama T."/>
            <person name="Ikeuchi M."/>
            <person name="Watanabe M."/>
            <person name="Wada H."/>
            <person name="Kobayashi K."/>
            <person name="Saito M."/>
            <person name="Masuda T."/>
            <person name="Sasaki-Sekimoto Y."/>
            <person name="Mashiguchi K."/>
            <person name="Awai K."/>
            <person name="Shimojima M."/>
            <person name="Masuda S."/>
            <person name="Iwai M."/>
            <person name="Nobusawa T."/>
            <person name="Narise T."/>
            <person name="Kondo S."/>
            <person name="Saito H."/>
            <person name="Sato R."/>
            <person name="Murakawa M."/>
            <person name="Ihara Y."/>
            <person name="Oshima-Yamada Y."/>
            <person name="Ohtaka K."/>
            <person name="Satoh M."/>
            <person name="Sonobe K."/>
            <person name="Ishii M."/>
            <person name="Ohtani R."/>
            <person name="Kanamori-Sato M."/>
            <person name="Honoki R."/>
            <person name="Miyazaki D."/>
            <person name="Mochizuki H."/>
            <person name="Umetsu J."/>
            <person name="Higashi K."/>
            <person name="Shibata D."/>
            <person name="Kamiya Y."/>
            <person name="Sato N."/>
            <person name="Nakamura Y."/>
            <person name="Tabata S."/>
            <person name="Ida S."/>
            <person name="Kurokawa K."/>
            <person name="Ohta H."/>
        </authorList>
    </citation>
    <scope>NUCLEOTIDE SEQUENCE [LARGE SCALE GENOMIC DNA]</scope>
    <source>
        <strain evidence="2 3">NIES-2285</strain>
    </source>
</reference>
<feature type="compositionally biased region" description="Basic residues" evidence="1">
    <location>
        <begin position="57"/>
        <end position="71"/>
    </location>
</feature>
<dbReference type="AlphaFoldDB" id="A0A1Y1ISB0"/>
<dbReference type="EMBL" id="DF237958">
    <property type="protein sequence ID" value="GAQ92409.1"/>
    <property type="molecule type" value="Genomic_DNA"/>
</dbReference>
<organism evidence="2 3">
    <name type="scientific">Klebsormidium nitens</name>
    <name type="common">Green alga</name>
    <name type="synonym">Ulothrix nitens</name>
    <dbReference type="NCBI Taxonomy" id="105231"/>
    <lineage>
        <taxon>Eukaryota</taxon>
        <taxon>Viridiplantae</taxon>
        <taxon>Streptophyta</taxon>
        <taxon>Klebsormidiophyceae</taxon>
        <taxon>Klebsormidiales</taxon>
        <taxon>Klebsormidiaceae</taxon>
        <taxon>Klebsormidium</taxon>
    </lineage>
</organism>
<protein>
    <submittedName>
        <fullName evidence="2">Uncharacterized protein</fullName>
    </submittedName>
</protein>
<feature type="region of interest" description="Disordered" evidence="1">
    <location>
        <begin position="1"/>
        <end position="176"/>
    </location>
</feature>
<evidence type="ECO:0000313" key="3">
    <source>
        <dbReference type="Proteomes" id="UP000054558"/>
    </source>
</evidence>
<name>A0A1Y1ISB0_KLENI</name>
<accession>A0A1Y1ISB0</accession>
<feature type="compositionally biased region" description="Acidic residues" evidence="1">
    <location>
        <begin position="131"/>
        <end position="158"/>
    </location>
</feature>
<proteinExistence type="predicted"/>
<evidence type="ECO:0000313" key="2">
    <source>
        <dbReference type="EMBL" id="GAQ92409.1"/>
    </source>
</evidence>
<gene>
    <name evidence="2" type="ORF">KFL_010090050</name>
</gene>
<sequence length="469" mass="51688">MVRGAANTNVLRAVPPNLGGPQSNRIWKAQQAEKAKEAKRRREQFEEEAAAEAERLKAKKSKQPAGSKKKATSNGSNAPGYKARSQALPPEEVDENNAAYGWGAAGNEEEIPELEPDAMPFANDEDRIPEKEDESSEDDGGEEGQGGGEDEGSEEEEERLLRIPRRKDNSEAGGAAGRAIVIGGDVDEQYLLQPGRGEETTPERALAKVALIGWAVGCDPYPKPEDLMYYRAVMEGMERCEVDGEKNDPKEFFGAATYAYLMHWHTKRMSSARAEYSGVKNIRGVFNATHHFTPDRCKTDEALEELLAKGRELLKDGAWHTDGDGNPFSSDVFVNIANEVWSSDGQCLVTCKQLAWTCLVVQTHLQNKKLSLDRDVNARAMDKQGAEVMAILKKAKADKKKMALKLRPVNKAVDLAAATIVYLKSGGGKKKSKKKRAAKDLERDVDVWADMEKMNEEEEEQAPAIDAQP</sequence>